<proteinExistence type="predicted"/>
<keyword evidence="2" id="KW-1185">Reference proteome</keyword>
<gene>
    <name evidence="1" type="ORF">EHV08_08315</name>
</gene>
<sequence>MQTSTLDFLHNARTTYTAVKHLFEMRRTKFSSVKHDDDLFIVEARHGSWISPFSEKVKMKVVATSSNTCKVVVESSSRSILNILNFGANKGNVSDISDYINNEVYRLCNPGEIAMKHQQNEHSEIRIAAPSIKFK</sequence>
<dbReference type="AlphaFoldDB" id="A0A432LLQ9"/>
<evidence type="ECO:0000313" key="2">
    <source>
        <dbReference type="Proteomes" id="UP000278983"/>
    </source>
</evidence>
<dbReference type="RefSeq" id="WP_126678863.1">
    <property type="nucleotide sequence ID" value="NZ_RYYU01000001.1"/>
</dbReference>
<name>A0A432LLQ9_9BACT</name>
<dbReference type="OrthoDB" id="9837192at2"/>
<organism evidence="1 2">
    <name type="scientific">Prevotella koreensis</name>
    <dbReference type="NCBI Taxonomy" id="2490854"/>
    <lineage>
        <taxon>Bacteria</taxon>
        <taxon>Pseudomonadati</taxon>
        <taxon>Bacteroidota</taxon>
        <taxon>Bacteroidia</taxon>
        <taxon>Bacteroidales</taxon>
        <taxon>Prevotellaceae</taxon>
        <taxon>Prevotella</taxon>
    </lineage>
</organism>
<dbReference type="EMBL" id="RYYU01000001">
    <property type="protein sequence ID" value="RUL59758.1"/>
    <property type="molecule type" value="Genomic_DNA"/>
</dbReference>
<protein>
    <submittedName>
        <fullName evidence="1">Uncharacterized protein</fullName>
    </submittedName>
</protein>
<dbReference type="Proteomes" id="UP000278983">
    <property type="component" value="Unassembled WGS sequence"/>
</dbReference>
<evidence type="ECO:0000313" key="1">
    <source>
        <dbReference type="EMBL" id="RUL59758.1"/>
    </source>
</evidence>
<comment type="caution">
    <text evidence="1">The sequence shown here is derived from an EMBL/GenBank/DDBJ whole genome shotgun (WGS) entry which is preliminary data.</text>
</comment>
<reference evidence="1 2" key="1">
    <citation type="submission" date="2018-12" db="EMBL/GenBank/DDBJ databases">
        <title>Genome sequencing of Prevotella sp. KCOM 3155 (= JS262).</title>
        <authorList>
            <person name="Kook J.-K."/>
            <person name="Park S.-N."/>
            <person name="Lim Y.K."/>
        </authorList>
    </citation>
    <scope>NUCLEOTIDE SEQUENCE [LARGE SCALE GENOMIC DNA]</scope>
    <source>
        <strain evidence="1 2">KCOM 3155</strain>
    </source>
</reference>
<accession>A0A432LLQ9</accession>